<dbReference type="Proteomes" id="UP000663879">
    <property type="component" value="Unassembled WGS sequence"/>
</dbReference>
<gene>
    <name evidence="1" type="ORF">OXX778_LOCUS20481</name>
</gene>
<proteinExistence type="predicted"/>
<comment type="caution">
    <text evidence="1">The sequence shown here is derived from an EMBL/GenBank/DDBJ whole genome shotgun (WGS) entry which is preliminary data.</text>
</comment>
<dbReference type="EMBL" id="CAJNOC010006845">
    <property type="protein sequence ID" value="CAF1087122.1"/>
    <property type="molecule type" value="Genomic_DNA"/>
</dbReference>
<accession>A0A814N437</accession>
<evidence type="ECO:0000313" key="2">
    <source>
        <dbReference type="Proteomes" id="UP000663879"/>
    </source>
</evidence>
<evidence type="ECO:0000313" key="1">
    <source>
        <dbReference type="EMBL" id="CAF1087122.1"/>
    </source>
</evidence>
<organism evidence="1 2">
    <name type="scientific">Brachionus calyciflorus</name>
    <dbReference type="NCBI Taxonomy" id="104777"/>
    <lineage>
        <taxon>Eukaryota</taxon>
        <taxon>Metazoa</taxon>
        <taxon>Spiralia</taxon>
        <taxon>Gnathifera</taxon>
        <taxon>Rotifera</taxon>
        <taxon>Eurotatoria</taxon>
        <taxon>Monogononta</taxon>
        <taxon>Pseudotrocha</taxon>
        <taxon>Ploima</taxon>
        <taxon>Brachionidae</taxon>
        <taxon>Brachionus</taxon>
    </lineage>
</organism>
<reference evidence="1" key="1">
    <citation type="submission" date="2021-02" db="EMBL/GenBank/DDBJ databases">
        <authorList>
            <person name="Nowell W R."/>
        </authorList>
    </citation>
    <scope>NUCLEOTIDE SEQUENCE</scope>
    <source>
        <strain evidence="1">Ploen Becks lab</strain>
    </source>
</reference>
<sequence length="238" mass="27942">MLKSMVNFQSNFRASSSSISSRIHKKKQRVSSKKKKVSSKKTKTVSFDAKTNFICPNNLVADFNKIEINRVLCNDCIKKSIQATISSSLLDIEQNESKHISPENEFEYTSSKTLKQQNLKNKLRLYSKSTKNFEVDCEDLELNFDRKITYLNQAQKIDTNNPKTSRIGMEENFRKQSQFNRPRIHRPKDFIMDDKELIKRVQINFSDPFYKAIFLPYKIEIDELINSKLLRDAFKTLY</sequence>
<protein>
    <submittedName>
        <fullName evidence="1">Uncharacterized protein</fullName>
    </submittedName>
</protein>
<name>A0A814N437_9BILA</name>
<dbReference type="OrthoDB" id="10665173at2759"/>
<dbReference type="AlphaFoldDB" id="A0A814N437"/>
<keyword evidence="2" id="KW-1185">Reference proteome</keyword>